<keyword evidence="4" id="KW-1185">Reference proteome</keyword>
<dbReference type="EMBL" id="JAOVZB010000002">
    <property type="protein sequence ID" value="MCV2402490.1"/>
    <property type="molecule type" value="Genomic_DNA"/>
</dbReference>
<organism evidence="3 4">
    <name type="scientific">Marinomonas sargassi</name>
    <dbReference type="NCBI Taxonomy" id="2984494"/>
    <lineage>
        <taxon>Bacteria</taxon>
        <taxon>Pseudomonadati</taxon>
        <taxon>Pseudomonadota</taxon>
        <taxon>Gammaproteobacteria</taxon>
        <taxon>Oceanospirillales</taxon>
        <taxon>Oceanospirillaceae</taxon>
        <taxon>Marinomonas</taxon>
    </lineage>
</organism>
<dbReference type="SUPFAM" id="SSF69572">
    <property type="entry name" value="Activating enzymes of the ubiquitin-like proteins"/>
    <property type="match status" value="1"/>
</dbReference>
<dbReference type="Proteomes" id="UP001209713">
    <property type="component" value="Unassembled WGS sequence"/>
</dbReference>
<dbReference type="InterPro" id="IPR000594">
    <property type="entry name" value="ThiF_NAD_FAD-bd"/>
</dbReference>
<dbReference type="RefSeq" id="WP_263529870.1">
    <property type="nucleotide sequence ID" value="NZ_JAOVZB010000002.1"/>
</dbReference>
<feature type="transmembrane region" description="Helical" evidence="1">
    <location>
        <begin position="21"/>
        <end position="43"/>
    </location>
</feature>
<dbReference type="Pfam" id="PF00899">
    <property type="entry name" value="ThiF"/>
    <property type="match status" value="1"/>
</dbReference>
<feature type="domain" description="THIF-type NAD/FAD binding fold" evidence="2">
    <location>
        <begin position="4"/>
        <end position="230"/>
    </location>
</feature>
<keyword evidence="1" id="KW-1133">Transmembrane helix</keyword>
<evidence type="ECO:0000313" key="4">
    <source>
        <dbReference type="Proteomes" id="UP001209713"/>
    </source>
</evidence>
<dbReference type="InterPro" id="IPR035985">
    <property type="entry name" value="Ubiquitin-activating_enz"/>
</dbReference>
<dbReference type="InterPro" id="IPR045886">
    <property type="entry name" value="ThiF/MoeB/HesA"/>
</dbReference>
<reference evidence="3 4" key="1">
    <citation type="submission" date="2022-10" db="EMBL/GenBank/DDBJ databases">
        <title>Marinomonas transparenta sp. nov. and Marinomonas sargassi sp. nov., isolated from marine alga (Sargassum natans (L.) Gaillon).</title>
        <authorList>
            <person name="Wang Y."/>
        </authorList>
    </citation>
    <scope>NUCLEOTIDE SEQUENCE [LARGE SCALE GENOMIC DNA]</scope>
    <source>
        <strain evidence="3 4">C2222</strain>
    </source>
</reference>
<comment type="caution">
    <text evidence="3">The sequence shown here is derived from an EMBL/GenBank/DDBJ whole genome shotgun (WGS) entry which is preliminary data.</text>
</comment>
<name>A0ABT2YRI6_9GAMM</name>
<dbReference type="PANTHER" id="PTHR10953">
    <property type="entry name" value="UBIQUITIN-ACTIVATING ENZYME E1"/>
    <property type="match status" value="1"/>
</dbReference>
<dbReference type="PANTHER" id="PTHR10953:SF102">
    <property type="entry name" value="ADENYLYLTRANSFERASE AND SULFURTRANSFERASE MOCS3"/>
    <property type="match status" value="1"/>
</dbReference>
<dbReference type="CDD" id="cd00757">
    <property type="entry name" value="ThiF_MoeB_HesA_family"/>
    <property type="match status" value="1"/>
</dbReference>
<evidence type="ECO:0000313" key="3">
    <source>
        <dbReference type="EMBL" id="MCV2402490.1"/>
    </source>
</evidence>
<sequence>MSRYQRQTCLSEVGDSGQQEIAAAHVLVVGAGGLGCAVLPYLVSAGVGHISLVDEDTVSLSNLHRQVLYRETDLGALKVDCAKQHLMTLNDECQITTHASALTASNVATLCSTGSVDLVLDCADNFAVSYILSDYCHTHGLPLISASALGFNGYVGGFCAGKPSLRAVFPELPQRAQNCSSAGIMGPVVGTIGCIQAQFALNFLLKLHPSPLGQLLSIDLQNLRQSSFRFDEAPEPPLTQHLGFLAIEDITPTDWLVDLRGIKTQQTSENRPVQHLSLDDFQQEQATPNTNQRAVIVCRTGLTAWRAARILQSYWQGEIGLIALGDDPL</sequence>
<keyword evidence="1" id="KW-0472">Membrane</keyword>
<evidence type="ECO:0000256" key="1">
    <source>
        <dbReference type="SAM" id="Phobius"/>
    </source>
</evidence>
<keyword evidence="1" id="KW-0812">Transmembrane</keyword>
<gene>
    <name evidence="3" type="ORF">OFY17_06245</name>
</gene>
<accession>A0ABT2YRI6</accession>
<protein>
    <submittedName>
        <fullName evidence="3">HesA/MoeB/ThiF family protein</fullName>
    </submittedName>
</protein>
<proteinExistence type="predicted"/>
<dbReference type="Gene3D" id="3.40.50.720">
    <property type="entry name" value="NAD(P)-binding Rossmann-like Domain"/>
    <property type="match status" value="1"/>
</dbReference>
<evidence type="ECO:0000259" key="2">
    <source>
        <dbReference type="Pfam" id="PF00899"/>
    </source>
</evidence>